<sequence length="358" mass="40837">MDAKTSLEKSRLQTIEQKIKDVQDKLSTRLPAQYRHLAAMVCGIKWKLQVLKFHDAASKIKKVRLELGAFDYRVREQAELLTCYLIDLDGVLSYGNADIQSSRKALVLLVQQQLPLADALKKRSCLLKEFGERVLCGLEGHLKTPQTPVDTGAASKDLHVKPLLQECEDEPNDVQKNDAGEYVVERPIVVKEVEPLEPEAEDVDVVNDVACLSKQSPRFLTNSGPQIMDVDINSLPVWRPYYQLQRRPDGIYLLARINNTNPRNVRVQWNEHNGVLSITGFRLPSQKDIVTSRLSGAPTFGRFEIVEQFPLNLLNMEEATQQVLADGTLQIRMPYYPLQHPRRYQPTSFFQPQDCFVW</sequence>
<evidence type="ECO:0000313" key="1">
    <source>
        <dbReference type="EMBL" id="CEG50020.1"/>
    </source>
</evidence>
<organism evidence="1 2">
    <name type="scientific">Plasmopara halstedii</name>
    <name type="common">Downy mildew of sunflower</name>
    <dbReference type="NCBI Taxonomy" id="4781"/>
    <lineage>
        <taxon>Eukaryota</taxon>
        <taxon>Sar</taxon>
        <taxon>Stramenopiles</taxon>
        <taxon>Oomycota</taxon>
        <taxon>Peronosporomycetes</taxon>
        <taxon>Peronosporales</taxon>
        <taxon>Peronosporaceae</taxon>
        <taxon>Plasmopara</taxon>
    </lineage>
</organism>
<reference evidence="2" key="1">
    <citation type="submission" date="2014-09" db="EMBL/GenBank/DDBJ databases">
        <authorList>
            <person name="Sharma Rahul"/>
            <person name="Thines Marco"/>
        </authorList>
    </citation>
    <scope>NUCLEOTIDE SEQUENCE [LARGE SCALE GENOMIC DNA]</scope>
</reference>
<dbReference type="GeneID" id="36402805"/>
<dbReference type="InterPro" id="IPR036533">
    <property type="entry name" value="BAG_dom_sf"/>
</dbReference>
<dbReference type="Gene3D" id="1.20.58.120">
    <property type="entry name" value="BAG domain"/>
    <property type="match status" value="1"/>
</dbReference>
<dbReference type="AlphaFoldDB" id="A0A0P1B754"/>
<dbReference type="Proteomes" id="UP000054928">
    <property type="component" value="Unassembled WGS sequence"/>
</dbReference>
<proteinExistence type="predicted"/>
<name>A0A0P1B754_PLAHL</name>
<dbReference type="OMA" id="MEPEAYD"/>
<dbReference type="RefSeq" id="XP_024586389.1">
    <property type="nucleotide sequence ID" value="XM_024721274.1"/>
</dbReference>
<evidence type="ECO:0000313" key="2">
    <source>
        <dbReference type="Proteomes" id="UP000054928"/>
    </source>
</evidence>
<keyword evidence="2" id="KW-1185">Reference proteome</keyword>
<dbReference type="EMBL" id="CCYD01003101">
    <property type="protein sequence ID" value="CEG50020.1"/>
    <property type="molecule type" value="Genomic_DNA"/>
</dbReference>
<evidence type="ECO:0008006" key="3">
    <source>
        <dbReference type="Google" id="ProtNLM"/>
    </source>
</evidence>
<accession>A0A0P1B754</accession>
<protein>
    <recommendedName>
        <fullName evidence="3">BAG domain-containing protein</fullName>
    </recommendedName>
</protein>
<dbReference type="GO" id="GO:0051087">
    <property type="term" value="F:protein-folding chaperone binding"/>
    <property type="evidence" value="ECO:0007669"/>
    <property type="project" value="InterPro"/>
</dbReference>
<dbReference type="OrthoDB" id="333905at2759"/>
<dbReference type="SUPFAM" id="SSF63491">
    <property type="entry name" value="BAG domain"/>
    <property type="match status" value="1"/>
</dbReference>